<dbReference type="Gene3D" id="3.60.140.10">
    <property type="entry name" value="CNF1/YfiH-like putative cysteine hydrolases"/>
    <property type="match status" value="1"/>
</dbReference>
<evidence type="ECO:0000313" key="11">
    <source>
        <dbReference type="EMBL" id="CAD7238497.1"/>
    </source>
</evidence>
<dbReference type="SUPFAM" id="SSF64438">
    <property type="entry name" value="CNF1/YfiH-like putative cysteine hydrolases"/>
    <property type="match status" value="1"/>
</dbReference>
<comment type="catalytic activity">
    <reaction evidence="1">
        <text>inosine + phosphate = alpha-D-ribose 1-phosphate + hypoxanthine</text>
        <dbReference type="Rhea" id="RHEA:27646"/>
        <dbReference type="ChEBI" id="CHEBI:17368"/>
        <dbReference type="ChEBI" id="CHEBI:17596"/>
        <dbReference type="ChEBI" id="CHEBI:43474"/>
        <dbReference type="ChEBI" id="CHEBI:57720"/>
        <dbReference type="EC" id="2.4.2.1"/>
    </reaction>
    <physiologicalReaction direction="left-to-right" evidence="1">
        <dbReference type="Rhea" id="RHEA:27647"/>
    </physiologicalReaction>
</comment>
<comment type="catalytic activity">
    <reaction evidence="9">
        <text>S-methyl-5'-thioadenosine + phosphate = 5-(methylsulfanyl)-alpha-D-ribose 1-phosphate + adenine</text>
        <dbReference type="Rhea" id="RHEA:11852"/>
        <dbReference type="ChEBI" id="CHEBI:16708"/>
        <dbReference type="ChEBI" id="CHEBI:17509"/>
        <dbReference type="ChEBI" id="CHEBI:43474"/>
        <dbReference type="ChEBI" id="CHEBI:58533"/>
        <dbReference type="EC" id="2.4.2.28"/>
    </reaction>
    <physiologicalReaction direction="left-to-right" evidence="9">
        <dbReference type="Rhea" id="RHEA:11853"/>
    </physiologicalReaction>
</comment>
<accession>A0A7R8ZXW5</accession>
<dbReference type="GO" id="GO:0005507">
    <property type="term" value="F:copper ion binding"/>
    <property type="evidence" value="ECO:0007669"/>
    <property type="project" value="TreeGrafter"/>
</dbReference>
<dbReference type="PANTHER" id="PTHR30616">
    <property type="entry name" value="UNCHARACTERIZED PROTEIN YFIH"/>
    <property type="match status" value="1"/>
</dbReference>
<evidence type="ECO:0000256" key="8">
    <source>
        <dbReference type="ARBA" id="ARBA00048968"/>
    </source>
</evidence>
<comment type="catalytic activity">
    <reaction evidence="8">
        <text>adenosine + phosphate = alpha-D-ribose 1-phosphate + adenine</text>
        <dbReference type="Rhea" id="RHEA:27642"/>
        <dbReference type="ChEBI" id="CHEBI:16335"/>
        <dbReference type="ChEBI" id="CHEBI:16708"/>
        <dbReference type="ChEBI" id="CHEBI:43474"/>
        <dbReference type="ChEBI" id="CHEBI:57720"/>
        <dbReference type="EC" id="2.4.2.1"/>
    </reaction>
    <physiologicalReaction direction="left-to-right" evidence="8">
        <dbReference type="Rhea" id="RHEA:27643"/>
    </physiologicalReaction>
</comment>
<keyword evidence="3" id="KW-0808">Transferase</keyword>
<protein>
    <recommendedName>
        <fullName evidence="10">Purine nucleoside phosphorylase</fullName>
    </recommendedName>
</protein>
<evidence type="ECO:0000256" key="5">
    <source>
        <dbReference type="ARBA" id="ARBA00022801"/>
    </source>
</evidence>
<evidence type="ECO:0000256" key="7">
    <source>
        <dbReference type="ARBA" id="ARBA00047989"/>
    </source>
</evidence>
<dbReference type="GO" id="GO:0016787">
    <property type="term" value="F:hydrolase activity"/>
    <property type="evidence" value="ECO:0007669"/>
    <property type="project" value="UniProtKB-KW"/>
</dbReference>
<dbReference type="InterPro" id="IPR038371">
    <property type="entry name" value="Cu_polyphenol_OxRdtase_sf"/>
</dbReference>
<dbReference type="PANTHER" id="PTHR30616:SF2">
    <property type="entry name" value="PURINE NUCLEOSIDE PHOSPHORYLASE LACC1"/>
    <property type="match status" value="1"/>
</dbReference>
<keyword evidence="4" id="KW-0479">Metal-binding</keyword>
<evidence type="ECO:0000256" key="6">
    <source>
        <dbReference type="ARBA" id="ARBA00022833"/>
    </source>
</evidence>
<sequence>VWLDQVHGTEVHRLDDPVVDLPCADASVTRQVGEGCVVMTADCLPVLFCDKSGSVVAAAHAGWRGLHGGVLEATLMSMQVDPSEVLAWMGPAIGPEAFEVGPEVREAFAKKLGDVSAAFKPGRDDRWTADIYLLARMTLNAVGVSNISGGGGCTFSEQDRFFSYRRASVTGRMASVIWLEDR</sequence>
<organism evidence="11">
    <name type="scientific">Cyprideis torosa</name>
    <dbReference type="NCBI Taxonomy" id="163714"/>
    <lineage>
        <taxon>Eukaryota</taxon>
        <taxon>Metazoa</taxon>
        <taxon>Ecdysozoa</taxon>
        <taxon>Arthropoda</taxon>
        <taxon>Crustacea</taxon>
        <taxon>Oligostraca</taxon>
        <taxon>Ostracoda</taxon>
        <taxon>Podocopa</taxon>
        <taxon>Podocopida</taxon>
        <taxon>Cytherocopina</taxon>
        <taxon>Cytheroidea</taxon>
        <taxon>Cytherideidae</taxon>
        <taxon>Cyprideis</taxon>
    </lineage>
</organism>
<gene>
    <name evidence="11" type="ORF">CTOB1V02_LOCUS16312</name>
</gene>
<dbReference type="Pfam" id="PF02578">
    <property type="entry name" value="Cu-oxidase_4"/>
    <property type="match status" value="1"/>
</dbReference>
<dbReference type="CDD" id="cd16833">
    <property type="entry name" value="YfiH"/>
    <property type="match status" value="1"/>
</dbReference>
<evidence type="ECO:0000256" key="4">
    <source>
        <dbReference type="ARBA" id="ARBA00022723"/>
    </source>
</evidence>
<dbReference type="InterPro" id="IPR003730">
    <property type="entry name" value="Cu_polyphenol_OxRdtase"/>
</dbReference>
<reference evidence="11" key="1">
    <citation type="submission" date="2020-11" db="EMBL/GenBank/DDBJ databases">
        <authorList>
            <person name="Tran Van P."/>
        </authorList>
    </citation>
    <scope>NUCLEOTIDE SEQUENCE</scope>
</reference>
<evidence type="ECO:0000256" key="10">
    <source>
        <dbReference type="RuleBase" id="RU361274"/>
    </source>
</evidence>
<dbReference type="EMBL" id="OB702527">
    <property type="protein sequence ID" value="CAD7238497.1"/>
    <property type="molecule type" value="Genomic_DNA"/>
</dbReference>
<evidence type="ECO:0000256" key="1">
    <source>
        <dbReference type="ARBA" id="ARBA00000553"/>
    </source>
</evidence>
<dbReference type="AlphaFoldDB" id="A0A7R8ZXW5"/>
<dbReference type="NCBIfam" id="TIGR00726">
    <property type="entry name" value="peptidoglycan editing factor PgeF"/>
    <property type="match status" value="1"/>
</dbReference>
<evidence type="ECO:0000256" key="3">
    <source>
        <dbReference type="ARBA" id="ARBA00022679"/>
    </source>
</evidence>
<name>A0A7R8ZXW5_9CRUS</name>
<keyword evidence="6" id="KW-0862">Zinc</keyword>
<keyword evidence="5" id="KW-0378">Hydrolase</keyword>
<comment type="similarity">
    <text evidence="2 10">Belongs to the purine nucleoside phosphorylase YfiH/LACC1 family.</text>
</comment>
<evidence type="ECO:0000256" key="2">
    <source>
        <dbReference type="ARBA" id="ARBA00007353"/>
    </source>
</evidence>
<proteinExistence type="inferred from homology"/>
<comment type="catalytic activity">
    <reaction evidence="7">
        <text>adenosine + H2O + H(+) = inosine + NH4(+)</text>
        <dbReference type="Rhea" id="RHEA:24408"/>
        <dbReference type="ChEBI" id="CHEBI:15377"/>
        <dbReference type="ChEBI" id="CHEBI:15378"/>
        <dbReference type="ChEBI" id="CHEBI:16335"/>
        <dbReference type="ChEBI" id="CHEBI:17596"/>
        <dbReference type="ChEBI" id="CHEBI:28938"/>
        <dbReference type="EC" id="3.5.4.4"/>
    </reaction>
    <physiologicalReaction direction="left-to-right" evidence="7">
        <dbReference type="Rhea" id="RHEA:24409"/>
    </physiologicalReaction>
</comment>
<dbReference type="OrthoDB" id="10055554at2759"/>
<dbReference type="InterPro" id="IPR011324">
    <property type="entry name" value="Cytotoxic_necrot_fac-like_cat"/>
</dbReference>
<evidence type="ECO:0000256" key="9">
    <source>
        <dbReference type="ARBA" id="ARBA00049893"/>
    </source>
</evidence>
<dbReference type="GO" id="GO:0017061">
    <property type="term" value="F:S-methyl-5-thioadenosine phosphorylase activity"/>
    <property type="evidence" value="ECO:0007669"/>
    <property type="project" value="UniProtKB-EC"/>
</dbReference>
<feature type="non-terminal residue" evidence="11">
    <location>
        <position position="1"/>
    </location>
</feature>